<name>A0ACC1Y837_MELAZ</name>
<proteinExistence type="predicted"/>
<protein>
    <submittedName>
        <fullName evidence="1">DUF4283 domain protein</fullName>
    </submittedName>
</protein>
<accession>A0ACC1Y837</accession>
<sequence length="172" mass="19827">MASVMDEIVALLSRIQQSLAEHNQPYAPSEALLPKSNKPTFGSLLSKPNDLTLYTKELSMPVQRGELTVVRIEPDLHEEQVKLCIMNLIGRIVLRPGSKPMKLEELQNYLNKIWQPDKSWHMTPLAKGFFDIHFMDESDMRKIWGGSSCALLQGVFRLYQWQPNFNPFEQKI</sequence>
<keyword evidence="2" id="KW-1185">Reference proteome</keyword>
<evidence type="ECO:0000313" key="1">
    <source>
        <dbReference type="EMBL" id="KAJ4719876.1"/>
    </source>
</evidence>
<gene>
    <name evidence="1" type="ORF">OWV82_007791</name>
</gene>
<reference evidence="1 2" key="1">
    <citation type="journal article" date="2023" name="Science">
        <title>Complex scaffold remodeling in plant triterpene biosynthesis.</title>
        <authorList>
            <person name="De La Pena R."/>
            <person name="Hodgson H."/>
            <person name="Liu J.C."/>
            <person name="Stephenson M.J."/>
            <person name="Martin A.C."/>
            <person name="Owen C."/>
            <person name="Harkess A."/>
            <person name="Leebens-Mack J."/>
            <person name="Jimenez L.E."/>
            <person name="Osbourn A."/>
            <person name="Sattely E.S."/>
        </authorList>
    </citation>
    <scope>NUCLEOTIDE SEQUENCE [LARGE SCALE GENOMIC DNA]</scope>
    <source>
        <strain evidence="2">cv. JPN11</strain>
        <tissue evidence="1">Leaf</tissue>
    </source>
</reference>
<evidence type="ECO:0000313" key="2">
    <source>
        <dbReference type="Proteomes" id="UP001164539"/>
    </source>
</evidence>
<comment type="caution">
    <text evidence="1">The sequence shown here is derived from an EMBL/GenBank/DDBJ whole genome shotgun (WGS) entry which is preliminary data.</text>
</comment>
<organism evidence="1 2">
    <name type="scientific">Melia azedarach</name>
    <name type="common">Chinaberry tree</name>
    <dbReference type="NCBI Taxonomy" id="155640"/>
    <lineage>
        <taxon>Eukaryota</taxon>
        <taxon>Viridiplantae</taxon>
        <taxon>Streptophyta</taxon>
        <taxon>Embryophyta</taxon>
        <taxon>Tracheophyta</taxon>
        <taxon>Spermatophyta</taxon>
        <taxon>Magnoliopsida</taxon>
        <taxon>eudicotyledons</taxon>
        <taxon>Gunneridae</taxon>
        <taxon>Pentapetalae</taxon>
        <taxon>rosids</taxon>
        <taxon>malvids</taxon>
        <taxon>Sapindales</taxon>
        <taxon>Meliaceae</taxon>
        <taxon>Melia</taxon>
    </lineage>
</organism>
<dbReference type="EMBL" id="CM051397">
    <property type="protein sequence ID" value="KAJ4719876.1"/>
    <property type="molecule type" value="Genomic_DNA"/>
</dbReference>
<dbReference type="Proteomes" id="UP001164539">
    <property type="component" value="Chromosome 4"/>
</dbReference>